<sequence>MMDIDSAVVKFFDGADRCFSARADVRAAVARLAATPGDARDALFRLAVDFEERHE</sequence>
<accession>A0A8J3TW47</accession>
<gene>
    <name evidence="1" type="ORF">Pmi06nite_74120</name>
</gene>
<name>A0A8J3TW47_9ACTN</name>
<evidence type="ECO:0000313" key="2">
    <source>
        <dbReference type="Proteomes" id="UP000650628"/>
    </source>
</evidence>
<dbReference type="Proteomes" id="UP000650628">
    <property type="component" value="Unassembled WGS sequence"/>
</dbReference>
<reference evidence="1 2" key="1">
    <citation type="submission" date="2021-01" db="EMBL/GenBank/DDBJ databases">
        <title>Whole genome shotgun sequence of Planotetraspora mira NBRC 15435.</title>
        <authorList>
            <person name="Komaki H."/>
            <person name="Tamura T."/>
        </authorList>
    </citation>
    <scope>NUCLEOTIDE SEQUENCE [LARGE SCALE GENOMIC DNA]</scope>
    <source>
        <strain evidence="1 2">NBRC 15435</strain>
    </source>
</reference>
<comment type="caution">
    <text evidence="1">The sequence shown here is derived from an EMBL/GenBank/DDBJ whole genome shotgun (WGS) entry which is preliminary data.</text>
</comment>
<keyword evidence="2" id="KW-1185">Reference proteome</keyword>
<organism evidence="1 2">
    <name type="scientific">Planotetraspora mira</name>
    <dbReference type="NCBI Taxonomy" id="58121"/>
    <lineage>
        <taxon>Bacteria</taxon>
        <taxon>Bacillati</taxon>
        <taxon>Actinomycetota</taxon>
        <taxon>Actinomycetes</taxon>
        <taxon>Streptosporangiales</taxon>
        <taxon>Streptosporangiaceae</taxon>
        <taxon>Planotetraspora</taxon>
    </lineage>
</organism>
<protein>
    <submittedName>
        <fullName evidence="1">Uncharacterized protein</fullName>
    </submittedName>
</protein>
<proteinExistence type="predicted"/>
<evidence type="ECO:0000313" key="1">
    <source>
        <dbReference type="EMBL" id="GII33970.1"/>
    </source>
</evidence>
<dbReference type="RefSeq" id="WP_203957787.1">
    <property type="nucleotide sequence ID" value="NZ_BOOO01000044.1"/>
</dbReference>
<dbReference type="EMBL" id="BOOO01000044">
    <property type="protein sequence ID" value="GII33970.1"/>
    <property type="molecule type" value="Genomic_DNA"/>
</dbReference>
<dbReference type="AlphaFoldDB" id="A0A8J3TW47"/>